<keyword evidence="4" id="KW-0812">Transmembrane</keyword>
<evidence type="ECO:0000256" key="5">
    <source>
        <dbReference type="ARBA" id="ARBA00022729"/>
    </source>
</evidence>
<dbReference type="OrthoDB" id="19849at2"/>
<evidence type="ECO:0000256" key="1">
    <source>
        <dbReference type="ARBA" id="ARBA00004571"/>
    </source>
</evidence>
<evidence type="ECO:0000256" key="8">
    <source>
        <dbReference type="SAM" id="SignalP"/>
    </source>
</evidence>
<name>A0A3N4W9D1_9PAST</name>
<proteinExistence type="inferred from homology"/>
<comment type="caution">
    <text evidence="9">The sequence shown here is derived from an EMBL/GenBank/DDBJ whole genome shotgun (WGS) entry which is preliminary data.</text>
</comment>
<sequence length="476" mass="50820">MTKFTKTLIASIVTFSSAGSFAAAFQLAENSTSGLGMAFAGAAATADDATVVATNPALMTKFKQVEISAGGILVDTDIDIDGKLKNGIDASQKNIVPNIIIPNAYIVAPVNDRFVIGGGVNVNYGLKSEFSPNYSAGFFGGRTELSAVNLNLSGAYNLGYGFSIGAGIDAVHAKATLERRLGLIGKGAALQAQQKALQAKAAAQEAGLAAQKLAANGQLTQAKAAGEKAQQLAQLATQAGNLARTYASLEESEMLHKLKGDKWAFGWNAGLLYEINENHRLGFAYHSQIKLNFNGKYSNTLPITIPGVVDTITGGASIPGQLSLILPAYWEISGYHKLTDKFAVNYSYKRTDWSKFKSLNAYGSDNNPLFAKHENFNDASRIAIGASYDVNEKLTLRSGISFDESASTVSPSISIPDTDRTWYSVGATVRFTQNFSADLGYSHLRGSKNTFNEDGLAEFKVKSKANLYGLNLNYKF</sequence>
<keyword evidence="6" id="KW-0472">Membrane</keyword>
<dbReference type="InterPro" id="IPR005017">
    <property type="entry name" value="OMPP1/FadL/TodX"/>
</dbReference>
<dbReference type="Gene3D" id="2.40.160.60">
    <property type="entry name" value="Outer membrane protein transport protein (OMPP1/FadL/TodX)"/>
    <property type="match status" value="1"/>
</dbReference>
<dbReference type="Pfam" id="PF03349">
    <property type="entry name" value="Toluene_X"/>
    <property type="match status" value="1"/>
</dbReference>
<comment type="similarity">
    <text evidence="2">Belongs to the OmpP1/FadL family.</text>
</comment>
<evidence type="ECO:0000256" key="4">
    <source>
        <dbReference type="ARBA" id="ARBA00022692"/>
    </source>
</evidence>
<dbReference type="PANTHER" id="PTHR35093:SF3">
    <property type="entry name" value="LONG-CHAIN FATTY ACID TRANSPORT PROTEIN"/>
    <property type="match status" value="1"/>
</dbReference>
<organism evidence="9 10">
    <name type="scientific">Vespertiliibacter pulmonis</name>
    <dbReference type="NCBI Taxonomy" id="1443036"/>
    <lineage>
        <taxon>Bacteria</taxon>
        <taxon>Pseudomonadati</taxon>
        <taxon>Pseudomonadota</taxon>
        <taxon>Gammaproteobacteria</taxon>
        <taxon>Pasteurellales</taxon>
        <taxon>Pasteurellaceae</taxon>
        <taxon>Vespertiliibacter</taxon>
    </lineage>
</organism>
<dbReference type="Proteomes" id="UP000281691">
    <property type="component" value="Unassembled WGS sequence"/>
</dbReference>
<keyword evidence="7" id="KW-0998">Cell outer membrane</keyword>
<dbReference type="RefSeq" id="WP_124210696.1">
    <property type="nucleotide sequence ID" value="NZ_CP016615.1"/>
</dbReference>
<accession>A0A3N4W9D1</accession>
<dbReference type="AlphaFoldDB" id="A0A3N4W9D1"/>
<keyword evidence="5 8" id="KW-0732">Signal</keyword>
<feature type="signal peptide" evidence="8">
    <location>
        <begin position="1"/>
        <end position="22"/>
    </location>
</feature>
<protein>
    <submittedName>
        <fullName evidence="9">Long-chain fatty acid transport protein</fullName>
    </submittedName>
</protein>
<feature type="chain" id="PRO_5017945841" evidence="8">
    <location>
        <begin position="23"/>
        <end position="476"/>
    </location>
</feature>
<evidence type="ECO:0000256" key="3">
    <source>
        <dbReference type="ARBA" id="ARBA00022452"/>
    </source>
</evidence>
<gene>
    <name evidence="9" type="ORF">EDC46_0540</name>
</gene>
<evidence type="ECO:0000256" key="2">
    <source>
        <dbReference type="ARBA" id="ARBA00008163"/>
    </source>
</evidence>
<keyword evidence="3" id="KW-1134">Transmembrane beta strand</keyword>
<dbReference type="SUPFAM" id="SSF56935">
    <property type="entry name" value="Porins"/>
    <property type="match status" value="1"/>
</dbReference>
<reference evidence="9 10" key="1">
    <citation type="submission" date="2018-11" db="EMBL/GenBank/DDBJ databases">
        <title>Genomic Encyclopedia of Type Strains, Phase IV (KMG-IV): sequencing the most valuable type-strain genomes for metagenomic binning, comparative biology and taxonomic classification.</title>
        <authorList>
            <person name="Goeker M."/>
        </authorList>
    </citation>
    <scope>NUCLEOTIDE SEQUENCE [LARGE SCALE GENOMIC DNA]</scope>
    <source>
        <strain evidence="9 10">DSM 27238</strain>
    </source>
</reference>
<evidence type="ECO:0000313" key="9">
    <source>
        <dbReference type="EMBL" id="RPE86147.1"/>
    </source>
</evidence>
<evidence type="ECO:0000256" key="7">
    <source>
        <dbReference type="ARBA" id="ARBA00023237"/>
    </source>
</evidence>
<evidence type="ECO:0000256" key="6">
    <source>
        <dbReference type="ARBA" id="ARBA00023136"/>
    </source>
</evidence>
<evidence type="ECO:0000313" key="10">
    <source>
        <dbReference type="Proteomes" id="UP000281691"/>
    </source>
</evidence>
<dbReference type="EMBL" id="RKQP01000001">
    <property type="protein sequence ID" value="RPE86147.1"/>
    <property type="molecule type" value="Genomic_DNA"/>
</dbReference>
<dbReference type="GO" id="GO:0015483">
    <property type="term" value="F:long-chain fatty acid transporting porin activity"/>
    <property type="evidence" value="ECO:0007669"/>
    <property type="project" value="TreeGrafter"/>
</dbReference>
<dbReference type="GO" id="GO:0009279">
    <property type="term" value="C:cell outer membrane"/>
    <property type="evidence" value="ECO:0007669"/>
    <property type="project" value="UniProtKB-SubCell"/>
</dbReference>
<dbReference type="PANTHER" id="PTHR35093">
    <property type="entry name" value="OUTER MEMBRANE PROTEIN NMB0088-RELATED"/>
    <property type="match status" value="1"/>
</dbReference>
<keyword evidence="10" id="KW-1185">Reference proteome</keyword>
<comment type="subcellular location">
    <subcellularLocation>
        <location evidence="1">Cell outer membrane</location>
        <topology evidence="1">Multi-pass membrane protein</topology>
    </subcellularLocation>
</comment>